<feature type="compositionally biased region" description="Gly residues" evidence="3">
    <location>
        <begin position="477"/>
        <end position="517"/>
    </location>
</feature>
<feature type="compositionally biased region" description="Low complexity" evidence="3">
    <location>
        <begin position="312"/>
        <end position="361"/>
    </location>
</feature>
<evidence type="ECO:0000256" key="3">
    <source>
        <dbReference type="SAM" id="MobiDB-lite"/>
    </source>
</evidence>
<dbReference type="PANTHER" id="PTHR10693">
    <property type="entry name" value="RAS GTPASE-ACTIVATING PROTEIN-BINDING PROTEIN"/>
    <property type="match status" value="1"/>
</dbReference>
<dbReference type="CDD" id="cd00780">
    <property type="entry name" value="NTF2"/>
    <property type="match status" value="1"/>
</dbReference>
<dbReference type="AlphaFoldDB" id="A0A136JKN7"/>
<feature type="domain" description="NTF2" evidence="5">
    <location>
        <begin position="40"/>
        <end position="155"/>
    </location>
</feature>
<dbReference type="Pfam" id="PF00076">
    <property type="entry name" value="RRM_1"/>
    <property type="match status" value="1"/>
</dbReference>
<dbReference type="InterPro" id="IPR039539">
    <property type="entry name" value="Ras_GTPase_bind_prot"/>
</dbReference>
<name>A0A136JKN7_9PEZI</name>
<accession>A0A136JKN7</accession>
<feature type="compositionally biased region" description="Low complexity" evidence="3">
    <location>
        <begin position="219"/>
        <end position="248"/>
    </location>
</feature>
<feature type="compositionally biased region" description="Low complexity" evidence="3">
    <location>
        <begin position="173"/>
        <end position="198"/>
    </location>
</feature>
<proteinExistence type="predicted"/>
<feature type="region of interest" description="Disordered" evidence="3">
    <location>
        <begin position="219"/>
        <end position="390"/>
    </location>
</feature>
<feature type="region of interest" description="Disordered" evidence="3">
    <location>
        <begin position="462"/>
        <end position="524"/>
    </location>
</feature>
<dbReference type="GO" id="GO:0005829">
    <property type="term" value="C:cytosol"/>
    <property type="evidence" value="ECO:0007669"/>
    <property type="project" value="TreeGrafter"/>
</dbReference>
<dbReference type="PANTHER" id="PTHR10693:SF20">
    <property type="entry name" value="AT27578P"/>
    <property type="match status" value="1"/>
</dbReference>
<evidence type="ECO:0000256" key="2">
    <source>
        <dbReference type="PROSITE-ProRule" id="PRU00176"/>
    </source>
</evidence>
<keyword evidence="1 2" id="KW-0694">RNA-binding</keyword>
<dbReference type="InterPro" id="IPR035979">
    <property type="entry name" value="RBD_domain_sf"/>
</dbReference>
<dbReference type="GO" id="GO:0016579">
    <property type="term" value="P:protein deubiquitination"/>
    <property type="evidence" value="ECO:0007669"/>
    <property type="project" value="TreeGrafter"/>
</dbReference>
<dbReference type="InterPro" id="IPR032710">
    <property type="entry name" value="NTF2-like_dom_sf"/>
</dbReference>
<feature type="domain" description="RRM" evidence="4">
    <location>
        <begin position="393"/>
        <end position="464"/>
    </location>
</feature>
<dbReference type="InterPro" id="IPR000504">
    <property type="entry name" value="RRM_dom"/>
</dbReference>
<dbReference type="InterPro" id="IPR018222">
    <property type="entry name" value="Nuclear_transport_factor_2_euk"/>
</dbReference>
<organism evidence="6 7">
    <name type="scientific">Microdochium bolleyi</name>
    <dbReference type="NCBI Taxonomy" id="196109"/>
    <lineage>
        <taxon>Eukaryota</taxon>
        <taxon>Fungi</taxon>
        <taxon>Dikarya</taxon>
        <taxon>Ascomycota</taxon>
        <taxon>Pezizomycotina</taxon>
        <taxon>Sordariomycetes</taxon>
        <taxon>Xylariomycetidae</taxon>
        <taxon>Xylariales</taxon>
        <taxon>Microdochiaceae</taxon>
        <taxon>Microdochium</taxon>
    </lineage>
</organism>
<dbReference type="InterPro" id="IPR002075">
    <property type="entry name" value="NTF2_dom"/>
</dbReference>
<dbReference type="Gene3D" id="3.30.70.330">
    <property type="match status" value="1"/>
</dbReference>
<feature type="compositionally biased region" description="Acidic residues" evidence="3">
    <location>
        <begin position="158"/>
        <end position="172"/>
    </location>
</feature>
<feature type="region of interest" description="Disordered" evidence="3">
    <location>
        <begin position="158"/>
        <end position="198"/>
    </location>
</feature>
<protein>
    <recommendedName>
        <fullName evidence="8">NTF2 domain-containing protein</fullName>
    </recommendedName>
</protein>
<dbReference type="PROSITE" id="PS50177">
    <property type="entry name" value="NTF2_DOMAIN"/>
    <property type="match status" value="1"/>
</dbReference>
<keyword evidence="7" id="KW-1185">Reference proteome</keyword>
<dbReference type="InterPro" id="IPR012677">
    <property type="entry name" value="Nucleotide-bd_a/b_plait_sf"/>
</dbReference>
<evidence type="ECO:0000313" key="7">
    <source>
        <dbReference type="Proteomes" id="UP000070501"/>
    </source>
</evidence>
<evidence type="ECO:0008006" key="8">
    <source>
        <dbReference type="Google" id="ProtNLM"/>
    </source>
</evidence>
<dbReference type="GO" id="GO:1990861">
    <property type="term" value="C:Ubp3-Bre5 deubiquitination complex"/>
    <property type="evidence" value="ECO:0007669"/>
    <property type="project" value="TreeGrafter"/>
</dbReference>
<dbReference type="Proteomes" id="UP000070501">
    <property type="component" value="Unassembled WGS sequence"/>
</dbReference>
<feature type="compositionally biased region" description="Acidic residues" evidence="3">
    <location>
        <begin position="249"/>
        <end position="259"/>
    </location>
</feature>
<dbReference type="GO" id="GO:0003729">
    <property type="term" value="F:mRNA binding"/>
    <property type="evidence" value="ECO:0007669"/>
    <property type="project" value="TreeGrafter"/>
</dbReference>
<dbReference type="OrthoDB" id="339151at2759"/>
<gene>
    <name evidence="6" type="ORF">Micbo1qcDRAFT_9539</name>
</gene>
<reference evidence="7" key="1">
    <citation type="submission" date="2016-02" db="EMBL/GenBank/DDBJ databases">
        <title>Draft genome sequence of Microdochium bolleyi, a fungal endophyte of beachgrass.</title>
        <authorList>
            <consortium name="DOE Joint Genome Institute"/>
            <person name="David A.S."/>
            <person name="May G."/>
            <person name="Haridas S."/>
            <person name="Lim J."/>
            <person name="Wang M."/>
            <person name="Labutti K."/>
            <person name="Lipzen A."/>
            <person name="Barry K."/>
            <person name="Grigoriev I.V."/>
        </authorList>
    </citation>
    <scope>NUCLEOTIDE SEQUENCE [LARGE SCALE GENOMIC DNA]</scope>
    <source>
        <strain evidence="7">J235TASD1</strain>
    </source>
</reference>
<dbReference type="SUPFAM" id="SSF54427">
    <property type="entry name" value="NTF2-like"/>
    <property type="match status" value="1"/>
</dbReference>
<dbReference type="STRING" id="196109.A0A136JKN7"/>
<dbReference type="FunFam" id="3.10.450.50:FF:000003">
    <property type="entry name" value="Nuclear transport factor 2 family protein"/>
    <property type="match status" value="1"/>
</dbReference>
<dbReference type="PROSITE" id="PS50102">
    <property type="entry name" value="RRM"/>
    <property type="match status" value="1"/>
</dbReference>
<dbReference type="SUPFAM" id="SSF54928">
    <property type="entry name" value="RNA-binding domain, RBD"/>
    <property type="match status" value="1"/>
</dbReference>
<evidence type="ECO:0000256" key="1">
    <source>
        <dbReference type="ARBA" id="ARBA00022884"/>
    </source>
</evidence>
<dbReference type="Pfam" id="PF02136">
    <property type="entry name" value="NTF2"/>
    <property type="match status" value="1"/>
</dbReference>
<dbReference type="GO" id="GO:0034517">
    <property type="term" value="P:ribophagy"/>
    <property type="evidence" value="ECO:0007669"/>
    <property type="project" value="TreeGrafter"/>
</dbReference>
<dbReference type="EMBL" id="KQ964245">
    <property type="protein sequence ID" value="KXJ97710.1"/>
    <property type="molecule type" value="Genomic_DNA"/>
</dbReference>
<dbReference type="InParanoid" id="A0A136JKN7"/>
<dbReference type="SMART" id="SM00360">
    <property type="entry name" value="RRM"/>
    <property type="match status" value="1"/>
</dbReference>
<dbReference type="Gene3D" id="3.10.450.50">
    <property type="match status" value="1"/>
</dbReference>
<evidence type="ECO:0000259" key="5">
    <source>
        <dbReference type="PROSITE" id="PS50177"/>
    </source>
</evidence>
<evidence type="ECO:0000259" key="4">
    <source>
        <dbReference type="PROSITE" id="PS50102"/>
    </source>
</evidence>
<dbReference type="GO" id="GO:1990904">
    <property type="term" value="C:ribonucleoprotein complex"/>
    <property type="evidence" value="ECO:0007669"/>
    <property type="project" value="TreeGrafter"/>
</dbReference>
<sequence length="524" mass="53682">MATNGNSGAQFTATNAPSTVSATSGAAEVGSDSNLGKDEVAWFFVEQYYTTLSKTPEKLHLFYGKRSQFVVGREAEVANVSVGRQSIQERLKQLDLQDCKVRVSNVDSQASYENIVIQVIGETSNKAGTPKKFVQTFVLAQQPSGYFVLNDLLRYIDDEGDDEPTEAADEEPTTAAAEAPAAAAEAEEAPASAAAEEVAAPSLDAGVIDKKLEEVSAAPESVNGESVSNVSAAAAAPAEPSSLPNPEATLEELVAEEVQEPEKPADPSPTPVQNRQPAPPPAAAAPAQPAKPMTWASRAAAAATPRPVIPLPKTATPPAQAKPAATAGAAQPASAAAPAAAPGAAPATAAAEESSNAGAPGKESSEWQTAGSDSKRQSKPQGATGTQTEKEGTMGYVKYVTDKVKHDELKQALAQHGEVVYFDINRQKNCAFVEFATVAGYQAAVAANPHVINGESIQVEPRRPKAGAYGGSNYSAGGRGGAPSRGGRGSFEGGRSGSSGGRGNFGGQNRGRGGAARGGAWTTA</sequence>
<dbReference type="CDD" id="cd00590">
    <property type="entry name" value="RRM_SF"/>
    <property type="match status" value="1"/>
</dbReference>
<evidence type="ECO:0000313" key="6">
    <source>
        <dbReference type="EMBL" id="KXJ97710.1"/>
    </source>
</evidence>